<name>A0ABT0PDE2_9GAMM</name>
<gene>
    <name evidence="1" type="ORF">M3P05_05520</name>
</gene>
<protein>
    <submittedName>
        <fullName evidence="1">Uncharacterized protein</fullName>
    </submittedName>
</protein>
<comment type="caution">
    <text evidence="1">The sequence shown here is derived from an EMBL/GenBank/DDBJ whole genome shotgun (WGS) entry which is preliminary data.</text>
</comment>
<reference evidence="1 2" key="1">
    <citation type="submission" date="2022-05" db="EMBL/GenBank/DDBJ databases">
        <authorList>
            <person name="Park J.-S."/>
        </authorList>
    </citation>
    <scope>NUCLEOTIDE SEQUENCE [LARGE SCALE GENOMIC DNA]</scope>
    <source>
        <strain evidence="1 2">2012CJ34-2</strain>
    </source>
</reference>
<organism evidence="1 2">
    <name type="scientific">Parendozoicomonas callyspongiae</name>
    <dbReference type="NCBI Taxonomy" id="2942213"/>
    <lineage>
        <taxon>Bacteria</taxon>
        <taxon>Pseudomonadati</taxon>
        <taxon>Pseudomonadota</taxon>
        <taxon>Gammaproteobacteria</taxon>
        <taxon>Oceanospirillales</taxon>
        <taxon>Endozoicomonadaceae</taxon>
        <taxon>Parendozoicomonas</taxon>
    </lineage>
</organism>
<proteinExistence type="predicted"/>
<evidence type="ECO:0000313" key="2">
    <source>
        <dbReference type="Proteomes" id="UP001203338"/>
    </source>
</evidence>
<keyword evidence="2" id="KW-1185">Reference proteome</keyword>
<dbReference type="Proteomes" id="UP001203338">
    <property type="component" value="Unassembled WGS sequence"/>
</dbReference>
<dbReference type="EMBL" id="JAMFLX010000005">
    <property type="protein sequence ID" value="MCL6269404.1"/>
    <property type="molecule type" value="Genomic_DNA"/>
</dbReference>
<accession>A0ABT0PDE2</accession>
<evidence type="ECO:0000313" key="1">
    <source>
        <dbReference type="EMBL" id="MCL6269404.1"/>
    </source>
</evidence>
<sequence>MTATPAIPEENGFITIGDRKVSRLLLQEHNIHILSGRTALTTVGQGAFGTVFDFIISDKHKDFSNSGHWVFKPELSKDQGSYNEAYAHADKYPLSYEGWIHSTLRSAICYQVAKKIGIPNFVETHIGFSGNTHGMLMRKVEGMTAHEWLFQSGYFRSTAIAQNISEEKVEWMLKMKHPYQDREFINLMRQTFDNFLADHFEINKQWKLIQTVSYLCGQGDRAKLTNLMVSFDSSGKPIFLTAIDNDLSFPVTNSHIKDEAIPDTTAAAQIPLCDFTDVKRELLLSVFPNTYEPYVQRAQSIMYHWYERTGKGGELSSERKVWNDDDIVCSVVEKGDFNSGGTHSDLSEGYLAILGRAEAFSYDKKSTLCFR</sequence>
<dbReference type="RefSeq" id="WP_249698410.1">
    <property type="nucleotide sequence ID" value="NZ_JAMFLX010000005.1"/>
</dbReference>